<dbReference type="Pfam" id="PF01490">
    <property type="entry name" value="Aa_trans"/>
    <property type="match status" value="1"/>
</dbReference>
<feature type="compositionally biased region" description="Acidic residues" evidence="7">
    <location>
        <begin position="46"/>
        <end position="56"/>
    </location>
</feature>
<keyword evidence="2" id="KW-0813">Transport</keyword>
<feature type="transmembrane region" description="Helical" evidence="8">
    <location>
        <begin position="382"/>
        <end position="403"/>
    </location>
</feature>
<feature type="transmembrane region" description="Helical" evidence="8">
    <location>
        <begin position="453"/>
        <end position="472"/>
    </location>
</feature>
<feature type="transmembrane region" description="Helical" evidence="8">
    <location>
        <begin position="283"/>
        <end position="300"/>
    </location>
</feature>
<dbReference type="AlphaFoldDB" id="A0A2H5QNN5"/>
<evidence type="ECO:0000256" key="4">
    <source>
        <dbReference type="ARBA" id="ARBA00022970"/>
    </source>
</evidence>
<evidence type="ECO:0000313" key="10">
    <source>
        <dbReference type="EMBL" id="GAY66236.1"/>
    </source>
</evidence>
<dbReference type="Proteomes" id="UP000236630">
    <property type="component" value="Unassembled WGS sequence"/>
</dbReference>
<keyword evidence="4" id="KW-0029">Amino-acid transport</keyword>
<dbReference type="GO" id="GO:0016020">
    <property type="term" value="C:membrane"/>
    <property type="evidence" value="ECO:0007669"/>
    <property type="project" value="UniProtKB-SubCell"/>
</dbReference>
<dbReference type="STRING" id="55188.A0A2H5QNN5"/>
<evidence type="ECO:0000313" key="11">
    <source>
        <dbReference type="Proteomes" id="UP000236630"/>
    </source>
</evidence>
<dbReference type="PANTHER" id="PTHR48017">
    <property type="entry name" value="OS05G0424000 PROTEIN-RELATED"/>
    <property type="match status" value="1"/>
</dbReference>
<proteinExistence type="predicted"/>
<protein>
    <recommendedName>
        <fullName evidence="9">Amino acid transporter transmembrane domain-containing protein</fullName>
    </recommendedName>
</protein>
<evidence type="ECO:0000259" key="9">
    <source>
        <dbReference type="Pfam" id="PF01490"/>
    </source>
</evidence>
<reference evidence="10 11" key="1">
    <citation type="journal article" date="2017" name="Front. Genet.">
        <title>Draft sequencing of the heterozygous diploid genome of Satsuma (Citrus unshiu Marc.) using a hybrid assembly approach.</title>
        <authorList>
            <person name="Shimizu T."/>
            <person name="Tanizawa Y."/>
            <person name="Mochizuki T."/>
            <person name="Nagasaki H."/>
            <person name="Yoshioka T."/>
            <person name="Toyoda A."/>
            <person name="Fujiyama A."/>
            <person name="Kaminuma E."/>
            <person name="Nakamura Y."/>
        </authorList>
    </citation>
    <scope>NUCLEOTIDE SEQUENCE [LARGE SCALE GENOMIC DNA]</scope>
    <source>
        <strain evidence="11">cv. Miyagawa wase</strain>
    </source>
</reference>
<feature type="transmembrane region" description="Helical" evidence="8">
    <location>
        <begin position="493"/>
        <end position="514"/>
    </location>
</feature>
<dbReference type="InterPro" id="IPR013057">
    <property type="entry name" value="AA_transpt_TM"/>
</dbReference>
<sequence length="583" mass="64247">MAEKDREKREELFLLENEDGEEQQQDIEVNKIGSSSSSSASGGSGSDEEEEEDQYDYEGGIGRGSSTGTFTSQQWPQSFRETTDSYTIAASPYFGTLGPSPSIKYSSFLSQDRNNLDMDAKYPFLSEYEKEELDRISRTRSSLSEKISFHKQLTGELPIAHGCSFTQTIFNGINVMAGVGLLSTPYTVKEAGWASLVVLLLFAVVCCYTASLMRYCFESKEGITTYPDIGEAAFGKYGRLLISVLLYTELYSYCVEFIILEGDNLTSLFPGASLDWPGFQLDSTHLFGILTALIVLPTIWLRDLRVISYLSGVANLFVSSFMTFRERKFLRFIMYINLHLVIYFAATGVVATILIVLCVLFLGTIEGIGFHPTGQVVKWSGMPFAIGIYGFCYSGHSVFPNIYQSMADKTKFTKALITCFALCVLIYGGVAVMGFLMFGTLSQITLNMPPHAFASKVAVWTTVINPFTKYALLMNPLARSIEELLPAGISNNYWCFILLRTALVFSSVCAAFLLPFFSLVMALIGSLLSILVAIIMPSLCFIKILGKKATRTQIVSSTAIAVLGVICAILGTFSSVAKIAENY</sequence>
<comment type="subcellular location">
    <subcellularLocation>
        <location evidence="1">Membrane</location>
    </subcellularLocation>
</comment>
<feature type="compositionally biased region" description="Polar residues" evidence="7">
    <location>
        <begin position="66"/>
        <end position="77"/>
    </location>
</feature>
<evidence type="ECO:0000256" key="7">
    <source>
        <dbReference type="SAM" id="MobiDB-lite"/>
    </source>
</evidence>
<feature type="compositionally biased region" description="Acidic residues" evidence="7">
    <location>
        <begin position="16"/>
        <end position="25"/>
    </location>
</feature>
<evidence type="ECO:0000256" key="8">
    <source>
        <dbReference type="SAM" id="Phobius"/>
    </source>
</evidence>
<keyword evidence="6 8" id="KW-0472">Membrane</keyword>
<keyword evidence="5 8" id="KW-1133">Transmembrane helix</keyword>
<dbReference type="EMBL" id="BDQV01000557">
    <property type="protein sequence ID" value="GAY66236.1"/>
    <property type="molecule type" value="Genomic_DNA"/>
</dbReference>
<feature type="region of interest" description="Disordered" evidence="7">
    <location>
        <begin position="1"/>
        <end position="77"/>
    </location>
</feature>
<evidence type="ECO:0000256" key="6">
    <source>
        <dbReference type="ARBA" id="ARBA00023136"/>
    </source>
</evidence>
<gene>
    <name evidence="10" type="ORF">CUMW_247120</name>
</gene>
<feature type="transmembrane region" description="Helical" evidence="8">
    <location>
        <begin position="415"/>
        <end position="441"/>
    </location>
</feature>
<evidence type="ECO:0000256" key="1">
    <source>
        <dbReference type="ARBA" id="ARBA00004370"/>
    </source>
</evidence>
<comment type="caution">
    <text evidence="10">The sequence shown here is derived from an EMBL/GenBank/DDBJ whole genome shotgun (WGS) entry which is preliminary data.</text>
</comment>
<accession>A0A2H5QNN5</accession>
<name>A0A2H5QNN5_CITUN</name>
<keyword evidence="3 8" id="KW-0812">Transmembrane</keyword>
<evidence type="ECO:0000256" key="3">
    <source>
        <dbReference type="ARBA" id="ARBA00022692"/>
    </source>
</evidence>
<feature type="transmembrane region" description="Helical" evidence="8">
    <location>
        <begin position="520"/>
        <end position="542"/>
    </location>
</feature>
<dbReference type="GO" id="GO:0006865">
    <property type="term" value="P:amino acid transport"/>
    <property type="evidence" value="ECO:0007669"/>
    <property type="project" value="UniProtKB-KW"/>
</dbReference>
<organism evidence="10 11">
    <name type="scientific">Citrus unshiu</name>
    <name type="common">Satsuma mandarin</name>
    <name type="synonym">Citrus nobilis var. unshiu</name>
    <dbReference type="NCBI Taxonomy" id="55188"/>
    <lineage>
        <taxon>Eukaryota</taxon>
        <taxon>Viridiplantae</taxon>
        <taxon>Streptophyta</taxon>
        <taxon>Embryophyta</taxon>
        <taxon>Tracheophyta</taxon>
        <taxon>Spermatophyta</taxon>
        <taxon>Magnoliopsida</taxon>
        <taxon>eudicotyledons</taxon>
        <taxon>Gunneridae</taxon>
        <taxon>Pentapetalae</taxon>
        <taxon>rosids</taxon>
        <taxon>malvids</taxon>
        <taxon>Sapindales</taxon>
        <taxon>Rutaceae</taxon>
        <taxon>Aurantioideae</taxon>
        <taxon>Citrus</taxon>
    </lineage>
</organism>
<evidence type="ECO:0000256" key="5">
    <source>
        <dbReference type="ARBA" id="ARBA00022989"/>
    </source>
</evidence>
<feature type="transmembrane region" description="Helical" evidence="8">
    <location>
        <begin position="191"/>
        <end position="210"/>
    </location>
</feature>
<feature type="domain" description="Amino acid transporter transmembrane" evidence="9">
    <location>
        <begin position="162"/>
        <end position="573"/>
    </location>
</feature>
<feature type="transmembrane region" description="Helical" evidence="8">
    <location>
        <begin position="336"/>
        <end position="362"/>
    </location>
</feature>
<keyword evidence="11" id="KW-1185">Reference proteome</keyword>
<feature type="compositionally biased region" description="Basic and acidic residues" evidence="7">
    <location>
        <begin position="1"/>
        <end position="12"/>
    </location>
</feature>
<feature type="transmembrane region" description="Helical" evidence="8">
    <location>
        <begin position="554"/>
        <end position="577"/>
    </location>
</feature>
<evidence type="ECO:0000256" key="2">
    <source>
        <dbReference type="ARBA" id="ARBA00022448"/>
    </source>
</evidence>